<evidence type="ECO:0000313" key="2">
    <source>
        <dbReference type="Proteomes" id="UP000619238"/>
    </source>
</evidence>
<protein>
    <submittedName>
        <fullName evidence="1">Uncharacterized protein</fullName>
    </submittedName>
</protein>
<gene>
    <name evidence="1" type="ORF">H2O64_13570</name>
</gene>
<evidence type="ECO:0000313" key="1">
    <source>
        <dbReference type="EMBL" id="MBC8755699.1"/>
    </source>
</evidence>
<keyword evidence="2" id="KW-1185">Reference proteome</keyword>
<organism evidence="1 2">
    <name type="scientific">Kordia aestuariivivens</name>
    <dbReference type="NCBI Taxonomy" id="2759037"/>
    <lineage>
        <taxon>Bacteria</taxon>
        <taxon>Pseudomonadati</taxon>
        <taxon>Bacteroidota</taxon>
        <taxon>Flavobacteriia</taxon>
        <taxon>Flavobacteriales</taxon>
        <taxon>Flavobacteriaceae</taxon>
        <taxon>Kordia</taxon>
    </lineage>
</organism>
<name>A0ABR7QAU3_9FLAO</name>
<dbReference type="RefSeq" id="WP_187562748.1">
    <property type="nucleotide sequence ID" value="NZ_JACGWS010000008.1"/>
</dbReference>
<reference evidence="1 2" key="1">
    <citation type="submission" date="2020-07" db="EMBL/GenBank/DDBJ databases">
        <title>Description of Kordia aestuariivivens sp. nov., isolated from a tidal flat.</title>
        <authorList>
            <person name="Park S."/>
            <person name="Yoon J.-H."/>
        </authorList>
    </citation>
    <scope>NUCLEOTIDE SEQUENCE [LARGE SCALE GENOMIC DNA]</scope>
    <source>
        <strain evidence="1 2">YSTF-M3</strain>
    </source>
</reference>
<accession>A0ABR7QAU3</accession>
<sequence length="229" mass="27406">MSIFNRKLKKKHLQQFERNIAELLATEMPQLKTVIDLSEIAGISFMYKPKGIYIQTKYNPEDYKIINRNHKTCFNLTGISVFHKKEQRYQPVKLYYQSDGLTKIEVENPEYFHKIYDLTQIRKGEIELEHLPMENPDQEIVERILKSLTQEQRNLLELEYSFEIELNDILFYTILDMEDGNYIAVDKKGNVYRLIHDHEEIVKLIARKPTDFFEMYNGQKSELDELLFE</sequence>
<comment type="caution">
    <text evidence="1">The sequence shown here is derived from an EMBL/GenBank/DDBJ whole genome shotgun (WGS) entry which is preliminary data.</text>
</comment>
<dbReference type="EMBL" id="JACGWS010000008">
    <property type="protein sequence ID" value="MBC8755699.1"/>
    <property type="molecule type" value="Genomic_DNA"/>
</dbReference>
<proteinExistence type="predicted"/>
<dbReference type="Proteomes" id="UP000619238">
    <property type="component" value="Unassembled WGS sequence"/>
</dbReference>